<reference evidence="10 11" key="1">
    <citation type="submission" date="2019-03" db="EMBL/GenBank/DDBJ databases">
        <title>Genomic Encyclopedia of Type Strains, Phase IV (KMG-IV): sequencing the most valuable type-strain genomes for metagenomic binning, comparative biology and taxonomic classification.</title>
        <authorList>
            <person name="Goeker M."/>
        </authorList>
    </citation>
    <scope>NUCLEOTIDE SEQUENCE [LARGE SCALE GENOMIC DNA]</scope>
    <source>
        <strain evidence="10 11">DSM 100556</strain>
    </source>
</reference>
<dbReference type="EMBL" id="SLUO01000018">
    <property type="protein sequence ID" value="TCL54799.1"/>
    <property type="molecule type" value="Genomic_DNA"/>
</dbReference>
<protein>
    <submittedName>
        <fullName evidence="10">ABC-type multidrug transport system fused ATPase/permease subunit</fullName>
    </submittedName>
</protein>
<comment type="caution">
    <text evidence="10">The sequence shown here is derived from an EMBL/GenBank/DDBJ whole genome shotgun (WGS) entry which is preliminary data.</text>
</comment>
<feature type="transmembrane region" description="Helical" evidence="7">
    <location>
        <begin position="168"/>
        <end position="189"/>
    </location>
</feature>
<organism evidence="10 11">
    <name type="scientific">Kineothrix alysoides</name>
    <dbReference type="NCBI Taxonomy" id="1469948"/>
    <lineage>
        <taxon>Bacteria</taxon>
        <taxon>Bacillati</taxon>
        <taxon>Bacillota</taxon>
        <taxon>Clostridia</taxon>
        <taxon>Lachnospirales</taxon>
        <taxon>Lachnospiraceae</taxon>
        <taxon>Kineothrix</taxon>
    </lineage>
</organism>
<sequence length="575" mass="63683">MKKNNVTVIHRREFTRQFYRHNKWSFIAAITASVLTALGNLVVSWLMQQIIDTASGDAGMFSLLQLAMILLVIVSGIVMVSVLEYYACPRFIKSAMRQYKDYAFEEMSKKNINAFTGENTSIYISALSNDATSIENNYLAQIFTLVRELLMFAGAFALMLYYSPFLTLVAFLLSFFPVIASVLTGNRLAMQEKEVSDRNESFIGMIKDMLSGFSVIKSFKAEREVFRLFAKGNSAAEEAKCRRRRTETVIQTIGLVAGIIAQFGVFLFGAYLALAGRGVTAGVVIVFVQLMNYVLTPIADVPRILANKKAAYALIDKLSAAVHSNIRKSGKEIEPVLTRGIELKSLSFSYEKDVPVLQGIDICFEAGKSYAIVGGSGSGKSTLLNLLMGSREDYEGEILLDSSELREIASASLYDIVSIVQQNVFVFNSTVKDNITMFRDFTEEELCNAVNMSGLAPFIAERGNDYACGENGSGLSGGERQRISIARCLLRGTPVMLVDEATAALDAKTAYAVSNSILDISGMTRIVVTHRLEEALLRKYDKILVFKNGRVEERGSFAELMEKKEFFYSLFTVSQ</sequence>
<feature type="domain" description="ABC transmembrane type-1" evidence="9">
    <location>
        <begin position="27"/>
        <end position="310"/>
    </location>
</feature>
<evidence type="ECO:0000256" key="5">
    <source>
        <dbReference type="ARBA" id="ARBA00022989"/>
    </source>
</evidence>
<dbReference type="Pfam" id="PF00005">
    <property type="entry name" value="ABC_tran"/>
    <property type="match status" value="1"/>
</dbReference>
<keyword evidence="4" id="KW-0067">ATP-binding</keyword>
<dbReference type="CDD" id="cd07346">
    <property type="entry name" value="ABC_6TM_exporters"/>
    <property type="match status" value="1"/>
</dbReference>
<keyword evidence="5 7" id="KW-1133">Transmembrane helix</keyword>
<dbReference type="AlphaFoldDB" id="A0A4R1QM52"/>
<keyword evidence="6 7" id="KW-0472">Membrane</keyword>
<dbReference type="PANTHER" id="PTHR43394">
    <property type="entry name" value="ATP-DEPENDENT PERMEASE MDL1, MITOCHONDRIAL"/>
    <property type="match status" value="1"/>
</dbReference>
<dbReference type="CDD" id="cd03228">
    <property type="entry name" value="ABCC_MRP_Like"/>
    <property type="match status" value="1"/>
</dbReference>
<evidence type="ECO:0000259" key="8">
    <source>
        <dbReference type="PROSITE" id="PS50893"/>
    </source>
</evidence>
<feature type="transmembrane region" description="Helical" evidence="7">
    <location>
        <begin position="66"/>
        <end position="87"/>
    </location>
</feature>
<dbReference type="InterPro" id="IPR039421">
    <property type="entry name" value="Type_1_exporter"/>
</dbReference>
<keyword evidence="2 7" id="KW-0812">Transmembrane</keyword>
<dbReference type="GO" id="GO:0005886">
    <property type="term" value="C:plasma membrane"/>
    <property type="evidence" value="ECO:0007669"/>
    <property type="project" value="UniProtKB-SubCell"/>
</dbReference>
<accession>A0A4R1QM52</accession>
<dbReference type="InterPro" id="IPR003593">
    <property type="entry name" value="AAA+_ATPase"/>
</dbReference>
<feature type="domain" description="ABC transporter" evidence="8">
    <location>
        <begin position="341"/>
        <end position="573"/>
    </location>
</feature>
<evidence type="ECO:0000313" key="10">
    <source>
        <dbReference type="EMBL" id="TCL54799.1"/>
    </source>
</evidence>
<evidence type="ECO:0000256" key="6">
    <source>
        <dbReference type="ARBA" id="ARBA00023136"/>
    </source>
</evidence>
<comment type="subcellular location">
    <subcellularLocation>
        <location evidence="1">Cell membrane</location>
        <topology evidence="1">Multi-pass membrane protein</topology>
    </subcellularLocation>
</comment>
<keyword evidence="11" id="KW-1185">Reference proteome</keyword>
<dbReference type="STRING" id="1469948.GCA_000732725_03527"/>
<dbReference type="PROSITE" id="PS00211">
    <property type="entry name" value="ABC_TRANSPORTER_1"/>
    <property type="match status" value="1"/>
</dbReference>
<dbReference type="PANTHER" id="PTHR43394:SF1">
    <property type="entry name" value="ATP-BINDING CASSETTE SUB-FAMILY B MEMBER 10, MITOCHONDRIAL"/>
    <property type="match status" value="1"/>
</dbReference>
<evidence type="ECO:0000256" key="3">
    <source>
        <dbReference type="ARBA" id="ARBA00022741"/>
    </source>
</evidence>
<dbReference type="InterPro" id="IPR027417">
    <property type="entry name" value="P-loop_NTPase"/>
</dbReference>
<feature type="transmembrane region" description="Helical" evidence="7">
    <location>
        <begin position="138"/>
        <end position="162"/>
    </location>
</feature>
<gene>
    <name evidence="10" type="ORF">EDD76_11840</name>
</gene>
<dbReference type="Pfam" id="PF00664">
    <property type="entry name" value="ABC_membrane"/>
    <property type="match status" value="1"/>
</dbReference>
<evidence type="ECO:0000256" key="1">
    <source>
        <dbReference type="ARBA" id="ARBA00004651"/>
    </source>
</evidence>
<feature type="transmembrane region" description="Helical" evidence="7">
    <location>
        <begin position="252"/>
        <end position="273"/>
    </location>
</feature>
<dbReference type="InterPro" id="IPR036640">
    <property type="entry name" value="ABC1_TM_sf"/>
</dbReference>
<dbReference type="PROSITE" id="PS50893">
    <property type="entry name" value="ABC_TRANSPORTER_2"/>
    <property type="match status" value="1"/>
</dbReference>
<name>A0A4R1QM52_9FIRM</name>
<dbReference type="SUPFAM" id="SSF52540">
    <property type="entry name" value="P-loop containing nucleoside triphosphate hydrolases"/>
    <property type="match status" value="1"/>
</dbReference>
<dbReference type="Proteomes" id="UP000295718">
    <property type="component" value="Unassembled WGS sequence"/>
</dbReference>
<dbReference type="GO" id="GO:0005524">
    <property type="term" value="F:ATP binding"/>
    <property type="evidence" value="ECO:0007669"/>
    <property type="project" value="UniProtKB-KW"/>
</dbReference>
<dbReference type="GO" id="GO:0016887">
    <property type="term" value="F:ATP hydrolysis activity"/>
    <property type="evidence" value="ECO:0007669"/>
    <property type="project" value="InterPro"/>
</dbReference>
<dbReference type="InterPro" id="IPR017871">
    <property type="entry name" value="ABC_transporter-like_CS"/>
</dbReference>
<feature type="transmembrane region" description="Helical" evidence="7">
    <location>
        <begin position="24"/>
        <end position="46"/>
    </location>
</feature>
<dbReference type="RefSeq" id="WP_031392148.1">
    <property type="nucleotide sequence ID" value="NZ_JPNB01000002.1"/>
</dbReference>
<evidence type="ECO:0000256" key="2">
    <source>
        <dbReference type="ARBA" id="ARBA00022692"/>
    </source>
</evidence>
<dbReference type="GO" id="GO:0015421">
    <property type="term" value="F:ABC-type oligopeptide transporter activity"/>
    <property type="evidence" value="ECO:0007669"/>
    <property type="project" value="TreeGrafter"/>
</dbReference>
<evidence type="ECO:0000313" key="11">
    <source>
        <dbReference type="Proteomes" id="UP000295718"/>
    </source>
</evidence>
<dbReference type="InterPro" id="IPR011527">
    <property type="entry name" value="ABC1_TM_dom"/>
</dbReference>
<evidence type="ECO:0000256" key="7">
    <source>
        <dbReference type="SAM" id="Phobius"/>
    </source>
</evidence>
<dbReference type="PROSITE" id="PS50929">
    <property type="entry name" value="ABC_TM1F"/>
    <property type="match status" value="1"/>
</dbReference>
<dbReference type="InterPro" id="IPR003439">
    <property type="entry name" value="ABC_transporter-like_ATP-bd"/>
</dbReference>
<proteinExistence type="predicted"/>
<evidence type="ECO:0000259" key="9">
    <source>
        <dbReference type="PROSITE" id="PS50929"/>
    </source>
</evidence>
<keyword evidence="3" id="KW-0547">Nucleotide-binding</keyword>
<dbReference type="Gene3D" id="1.20.1560.10">
    <property type="entry name" value="ABC transporter type 1, transmembrane domain"/>
    <property type="match status" value="1"/>
</dbReference>
<evidence type="ECO:0000256" key="4">
    <source>
        <dbReference type="ARBA" id="ARBA00022840"/>
    </source>
</evidence>
<dbReference type="SMART" id="SM00382">
    <property type="entry name" value="AAA"/>
    <property type="match status" value="1"/>
</dbReference>
<dbReference type="SUPFAM" id="SSF90123">
    <property type="entry name" value="ABC transporter transmembrane region"/>
    <property type="match status" value="1"/>
</dbReference>
<dbReference type="Gene3D" id="3.40.50.300">
    <property type="entry name" value="P-loop containing nucleotide triphosphate hydrolases"/>
    <property type="match status" value="1"/>
</dbReference>